<comment type="caution">
    <text evidence="5">The sequence shown here is derived from an EMBL/GenBank/DDBJ whole genome shotgun (WGS) entry which is preliminary data.</text>
</comment>
<dbReference type="Pfam" id="PF03575">
    <property type="entry name" value="Peptidase_S51"/>
    <property type="match status" value="1"/>
</dbReference>
<evidence type="ECO:0000256" key="4">
    <source>
        <dbReference type="ARBA" id="ARBA00022825"/>
    </source>
</evidence>
<dbReference type="EMBL" id="MHTM01000021">
    <property type="protein sequence ID" value="OHA62087.1"/>
    <property type="molecule type" value="Genomic_DNA"/>
</dbReference>
<sequence length="160" mass="17636">MWTEEDLKDKKMADFEQFGGIYIGGGNTFKLLKELKEFGTFETIKKLALSGLPIYGGSAGAIIMAKTIIPASSGDENIVGLTDFSAMNLIKDAEIWCHYNETYDETIKDFIQKYNFSKVICIPETAGILVSNTNIVAIGPSDIVIFNEGLKTSIKSKTEF</sequence>
<dbReference type="SUPFAM" id="SSF52317">
    <property type="entry name" value="Class I glutamine amidotransferase-like"/>
    <property type="match status" value="1"/>
</dbReference>
<name>A0A1G2QNV2_9BACT</name>
<evidence type="ECO:0000256" key="3">
    <source>
        <dbReference type="ARBA" id="ARBA00022801"/>
    </source>
</evidence>
<dbReference type="InterPro" id="IPR029062">
    <property type="entry name" value="Class_I_gatase-like"/>
</dbReference>
<accession>A0A1G2QNV2</accession>
<keyword evidence="2" id="KW-0645">Protease</keyword>
<keyword evidence="4" id="KW-0720">Serine protease</keyword>
<dbReference type="InterPro" id="IPR005320">
    <property type="entry name" value="Peptidase_S51"/>
</dbReference>
<evidence type="ECO:0000256" key="1">
    <source>
        <dbReference type="ARBA" id="ARBA00006534"/>
    </source>
</evidence>
<keyword evidence="3" id="KW-0378">Hydrolase</keyword>
<proteinExistence type="inferred from homology"/>
<dbReference type="PANTHER" id="PTHR20842">
    <property type="entry name" value="PROTEASE S51 ALPHA-ASPARTYL DIPEPTIDASE"/>
    <property type="match status" value="1"/>
</dbReference>
<gene>
    <name evidence="5" type="ORF">A2556_01305</name>
</gene>
<dbReference type="GO" id="GO:0008236">
    <property type="term" value="F:serine-type peptidase activity"/>
    <property type="evidence" value="ECO:0007669"/>
    <property type="project" value="UniProtKB-KW"/>
</dbReference>
<dbReference type="AlphaFoldDB" id="A0A1G2QNV2"/>
<evidence type="ECO:0000256" key="2">
    <source>
        <dbReference type="ARBA" id="ARBA00022670"/>
    </source>
</evidence>
<comment type="similarity">
    <text evidence="1">Belongs to the peptidase S51 family.</text>
</comment>
<protein>
    <recommendedName>
        <fullName evidence="7">Peptidase S51 dipeptidase E</fullName>
    </recommendedName>
</protein>
<evidence type="ECO:0000313" key="6">
    <source>
        <dbReference type="Proteomes" id="UP000177140"/>
    </source>
</evidence>
<reference evidence="5 6" key="1">
    <citation type="journal article" date="2016" name="Nat. Commun.">
        <title>Thousands of microbial genomes shed light on interconnected biogeochemical processes in an aquifer system.</title>
        <authorList>
            <person name="Anantharaman K."/>
            <person name="Brown C.T."/>
            <person name="Hug L.A."/>
            <person name="Sharon I."/>
            <person name="Castelle C.J."/>
            <person name="Probst A.J."/>
            <person name="Thomas B.C."/>
            <person name="Singh A."/>
            <person name="Wilkins M.J."/>
            <person name="Karaoz U."/>
            <person name="Brodie E.L."/>
            <person name="Williams K.H."/>
            <person name="Hubbard S.S."/>
            <person name="Banfield J.F."/>
        </authorList>
    </citation>
    <scope>NUCLEOTIDE SEQUENCE [LARGE SCALE GENOMIC DNA]</scope>
</reference>
<evidence type="ECO:0008006" key="7">
    <source>
        <dbReference type="Google" id="ProtNLM"/>
    </source>
</evidence>
<dbReference type="GO" id="GO:0006508">
    <property type="term" value="P:proteolysis"/>
    <property type="evidence" value="ECO:0007669"/>
    <property type="project" value="UniProtKB-KW"/>
</dbReference>
<dbReference type="Gene3D" id="3.40.50.880">
    <property type="match status" value="1"/>
</dbReference>
<organism evidence="5 6">
    <name type="scientific">Candidatus Vogelbacteria bacterium RIFOXYD2_FULL_44_9</name>
    <dbReference type="NCBI Taxonomy" id="1802441"/>
    <lineage>
        <taxon>Bacteria</taxon>
        <taxon>Candidatus Vogeliibacteriota</taxon>
    </lineage>
</organism>
<dbReference type="PANTHER" id="PTHR20842:SF0">
    <property type="entry name" value="ALPHA-ASPARTYL DIPEPTIDASE"/>
    <property type="match status" value="1"/>
</dbReference>
<evidence type="ECO:0000313" key="5">
    <source>
        <dbReference type="EMBL" id="OHA62087.1"/>
    </source>
</evidence>
<dbReference type="Proteomes" id="UP000177140">
    <property type="component" value="Unassembled WGS sequence"/>
</dbReference>